<dbReference type="PANTHER" id="PTHR47877">
    <property type="entry name" value="LATE EMBRYOGENESIS ABUNDANT DOMAIN-CONTAINING PROTEIN / LEA DOMAIN-CONTAINING PROTEIN"/>
    <property type="match status" value="1"/>
</dbReference>
<dbReference type="GO" id="GO:0005829">
    <property type="term" value="C:cytosol"/>
    <property type="evidence" value="ECO:0007669"/>
    <property type="project" value="TreeGrafter"/>
</dbReference>
<sequence>MSSEQIRRYVDPVDGTVVVERERVPKMATHFESLGKDDDKDTQFESLADKVKQEDKLGESYSVGKFETEENRGGKQRNTEASPSLQEIENYRQAAQQKSMEAIRAAEEKYEKAKEKLREAKDSATGYDTEKGARAEDQMQQGLSATSEYVSEKTGTAKEKTGAVKDTAVEKSQQAKEKIQQGVYIAKDTAVEKGQQAKEKMQQGISTAKDTAVEKGQQAVKKSQQAGKTAAQYIGERAGEAKDTAVNVTKNVAYYAGETAVAAKDRAEAAGWTAAHYTTEKAAEATKAAADISQKVAGYAGEKAVAAKDAVTGAGQTAMEYAEKPVSAAKETVVGTGKRFMDYTARKRAEAEEKLHAKGSTEWKEESGGESEFLSTGAAEGHEGGSSGGVLGAIGETLVEIARTTKEMGSVDTCCDLANMSKLRGLVQLEEPFLFNIYLRFQELKCYHAAIFLGPFETRSIRKLLGHLRLKFCRPLTTISMQSGAQDTVVKADEETSITIIGHRLGAALATLNAADIAANGYKMVAGLSSSKESPVTVFACSSPGLGDSNFHDACRAMKHLHILRVKNVPDVIPDMPSACTQRSDSSY</sequence>
<evidence type="ECO:0000256" key="2">
    <source>
        <dbReference type="SAM" id="MobiDB-lite"/>
    </source>
</evidence>
<dbReference type="GO" id="GO:0006629">
    <property type="term" value="P:lipid metabolic process"/>
    <property type="evidence" value="ECO:0007669"/>
    <property type="project" value="InterPro"/>
</dbReference>
<evidence type="ECO:0000256" key="1">
    <source>
        <dbReference type="ARBA" id="ARBA00022801"/>
    </source>
</evidence>
<dbReference type="Proteomes" id="UP001370490">
    <property type="component" value="Unassembled WGS sequence"/>
</dbReference>
<dbReference type="InterPro" id="IPR002921">
    <property type="entry name" value="Fungal_lipase-type"/>
</dbReference>
<proteinExistence type="predicted"/>
<protein>
    <submittedName>
        <fullName evidence="4">Fungal lipase-like domain</fullName>
    </submittedName>
</protein>
<keyword evidence="1" id="KW-0378">Hydrolase</keyword>
<organism evidence="4 5">
    <name type="scientific">Dillenia turbinata</name>
    <dbReference type="NCBI Taxonomy" id="194707"/>
    <lineage>
        <taxon>Eukaryota</taxon>
        <taxon>Viridiplantae</taxon>
        <taxon>Streptophyta</taxon>
        <taxon>Embryophyta</taxon>
        <taxon>Tracheophyta</taxon>
        <taxon>Spermatophyta</taxon>
        <taxon>Magnoliopsida</taxon>
        <taxon>eudicotyledons</taxon>
        <taxon>Gunneridae</taxon>
        <taxon>Pentapetalae</taxon>
        <taxon>Dilleniales</taxon>
        <taxon>Dilleniaceae</taxon>
        <taxon>Dillenia</taxon>
    </lineage>
</organism>
<dbReference type="InterPro" id="IPR029058">
    <property type="entry name" value="AB_hydrolase_fold"/>
</dbReference>
<accession>A0AAN8Z0Q9</accession>
<evidence type="ECO:0000259" key="3">
    <source>
        <dbReference type="Pfam" id="PF01764"/>
    </source>
</evidence>
<feature type="region of interest" description="Disordered" evidence="2">
    <location>
        <begin position="354"/>
        <end position="388"/>
    </location>
</feature>
<evidence type="ECO:0000313" key="5">
    <source>
        <dbReference type="Proteomes" id="UP001370490"/>
    </source>
</evidence>
<feature type="region of interest" description="Disordered" evidence="2">
    <location>
        <begin position="114"/>
        <end position="178"/>
    </location>
</feature>
<dbReference type="PANTHER" id="PTHR47877:SF3">
    <property type="entry name" value="LATE EMBRYOGENESIS ABUNDANT DOMAIN-CONTAINING PROTEIN _ LEA DOMAIN-CONTAINING PROTEIN"/>
    <property type="match status" value="1"/>
</dbReference>
<keyword evidence="5" id="KW-1185">Reference proteome</keyword>
<dbReference type="GO" id="GO:0009631">
    <property type="term" value="P:cold acclimation"/>
    <property type="evidence" value="ECO:0007669"/>
    <property type="project" value="TreeGrafter"/>
</dbReference>
<feature type="compositionally biased region" description="Basic and acidic residues" evidence="2">
    <location>
        <begin position="114"/>
        <end position="137"/>
    </location>
</feature>
<dbReference type="EMBL" id="JBAMMX010000022">
    <property type="protein sequence ID" value="KAK6919170.1"/>
    <property type="molecule type" value="Genomic_DNA"/>
</dbReference>
<dbReference type="SUPFAM" id="SSF53474">
    <property type="entry name" value="alpha/beta-Hydrolases"/>
    <property type="match status" value="1"/>
</dbReference>
<dbReference type="Gene3D" id="3.40.50.1820">
    <property type="entry name" value="alpha/beta hydrolase"/>
    <property type="match status" value="1"/>
</dbReference>
<gene>
    <name evidence="4" type="ORF">RJ641_017592</name>
</gene>
<dbReference type="Pfam" id="PF01764">
    <property type="entry name" value="Lipase_3"/>
    <property type="match status" value="1"/>
</dbReference>
<dbReference type="GO" id="GO:0016787">
    <property type="term" value="F:hydrolase activity"/>
    <property type="evidence" value="ECO:0007669"/>
    <property type="project" value="UniProtKB-KW"/>
</dbReference>
<feature type="region of interest" description="Disordered" evidence="2">
    <location>
        <begin position="50"/>
        <end position="86"/>
    </location>
</feature>
<dbReference type="AlphaFoldDB" id="A0AAN8Z0Q9"/>
<feature type="domain" description="Fungal lipase-type" evidence="3">
    <location>
        <begin position="488"/>
        <end position="578"/>
    </location>
</feature>
<comment type="caution">
    <text evidence="4">The sequence shown here is derived from an EMBL/GenBank/DDBJ whole genome shotgun (WGS) entry which is preliminary data.</text>
</comment>
<feature type="compositionally biased region" description="Polar residues" evidence="2">
    <location>
        <begin position="138"/>
        <end position="149"/>
    </location>
</feature>
<evidence type="ECO:0000313" key="4">
    <source>
        <dbReference type="EMBL" id="KAK6919170.1"/>
    </source>
</evidence>
<feature type="compositionally biased region" description="Basic and acidic residues" evidence="2">
    <location>
        <begin position="354"/>
        <end position="367"/>
    </location>
</feature>
<reference evidence="4 5" key="1">
    <citation type="submission" date="2023-12" db="EMBL/GenBank/DDBJ databases">
        <title>A high-quality genome assembly for Dillenia turbinata (Dilleniales).</title>
        <authorList>
            <person name="Chanderbali A."/>
        </authorList>
    </citation>
    <scope>NUCLEOTIDE SEQUENCE [LARGE SCALE GENOMIC DNA]</scope>
    <source>
        <strain evidence="4">LSX21</strain>
        <tissue evidence="4">Leaf</tissue>
    </source>
</reference>
<name>A0AAN8Z0Q9_9MAGN</name>
<feature type="compositionally biased region" description="Basic and acidic residues" evidence="2">
    <location>
        <begin position="155"/>
        <end position="178"/>
    </location>
</feature>